<accession>A0A2A4X279</accession>
<dbReference type="Pfam" id="PF08207">
    <property type="entry name" value="EFP_N"/>
    <property type="match status" value="1"/>
</dbReference>
<dbReference type="SMART" id="SM01185">
    <property type="entry name" value="EFP"/>
    <property type="match status" value="1"/>
</dbReference>
<proteinExistence type="inferred from homology"/>
<dbReference type="FunFam" id="2.40.50.140:FF:000004">
    <property type="entry name" value="Elongation factor P"/>
    <property type="match status" value="1"/>
</dbReference>
<dbReference type="SMART" id="SM00841">
    <property type="entry name" value="Elong-fact-P_C"/>
    <property type="match status" value="1"/>
</dbReference>
<dbReference type="Gene3D" id="2.40.50.140">
    <property type="entry name" value="Nucleic acid-binding proteins"/>
    <property type="match status" value="2"/>
</dbReference>
<dbReference type="Pfam" id="PF01132">
    <property type="entry name" value="EFP"/>
    <property type="match status" value="1"/>
</dbReference>
<evidence type="ECO:0000259" key="3">
    <source>
        <dbReference type="SMART" id="SM01185"/>
    </source>
</evidence>
<comment type="caution">
    <text evidence="4">The sequence shown here is derived from an EMBL/GenBank/DDBJ whole genome shotgun (WGS) entry which is preliminary data.</text>
</comment>
<dbReference type="InterPro" id="IPR012340">
    <property type="entry name" value="NA-bd_OB-fold"/>
</dbReference>
<dbReference type="AlphaFoldDB" id="A0A2A4X279"/>
<keyword evidence="4" id="KW-0648">Protein biosynthesis</keyword>
<name>A0A2A4X279_UNCAE</name>
<dbReference type="PROSITE" id="PS01275">
    <property type="entry name" value="EFP"/>
    <property type="match status" value="1"/>
</dbReference>
<evidence type="ECO:0000313" key="5">
    <source>
        <dbReference type="Proteomes" id="UP000218775"/>
    </source>
</evidence>
<feature type="domain" description="Elongation factor P C-terminal" evidence="2">
    <location>
        <begin position="131"/>
        <end position="186"/>
    </location>
</feature>
<dbReference type="InterPro" id="IPR015365">
    <property type="entry name" value="Elong-fact-P_C"/>
</dbReference>
<dbReference type="Gene3D" id="2.30.30.30">
    <property type="match status" value="1"/>
</dbReference>
<reference evidence="5" key="1">
    <citation type="submission" date="2017-08" db="EMBL/GenBank/DDBJ databases">
        <title>A dynamic microbial community with high functional redundancy inhabits the cold, oxic subseafloor aquifer.</title>
        <authorList>
            <person name="Tully B.J."/>
            <person name="Wheat C.G."/>
            <person name="Glazer B.T."/>
            <person name="Huber J.A."/>
        </authorList>
    </citation>
    <scope>NUCLEOTIDE SEQUENCE [LARGE SCALE GENOMIC DNA]</scope>
</reference>
<sequence>MTTTTSSQLVPGQVISEKGKTYRVESSIKVSMPRGVPFMKTELKDLVGGKLIEKSFQLDQEIEVLSLAQRHLEFLYLEDKQYLFLDVDELDQVLVNMKVVGDKINFLKEGIQVKAEFYGSTVFSIELPQFLELMVVKIEEIESKVSISNVSKLAVIETGGRVEVPLFIEVGDIIKVDTHLNEYVQRI</sequence>
<dbReference type="InterPro" id="IPR020599">
    <property type="entry name" value="Transl_elong_fac_P/YeiP"/>
</dbReference>
<gene>
    <name evidence="4" type="ORF">COB21_04030</name>
</gene>
<comment type="similarity">
    <text evidence="1">Belongs to the elongation factor P family.</text>
</comment>
<dbReference type="PANTHER" id="PTHR30053">
    <property type="entry name" value="ELONGATION FACTOR P"/>
    <property type="match status" value="1"/>
</dbReference>
<dbReference type="PANTHER" id="PTHR30053:SF12">
    <property type="entry name" value="ELONGATION FACTOR P (EF-P) FAMILY PROTEIN"/>
    <property type="match status" value="1"/>
</dbReference>
<dbReference type="InterPro" id="IPR014722">
    <property type="entry name" value="Rib_uL2_dom2"/>
</dbReference>
<dbReference type="Pfam" id="PF09285">
    <property type="entry name" value="Elong-fact-P_C"/>
    <property type="match status" value="1"/>
</dbReference>
<organism evidence="4 5">
    <name type="scientific">Aerophobetes bacterium</name>
    <dbReference type="NCBI Taxonomy" id="2030807"/>
    <lineage>
        <taxon>Bacteria</taxon>
        <taxon>Candidatus Aerophobota</taxon>
    </lineage>
</organism>
<dbReference type="InterPro" id="IPR008991">
    <property type="entry name" value="Translation_prot_SH3-like_sf"/>
</dbReference>
<dbReference type="GO" id="GO:0043043">
    <property type="term" value="P:peptide biosynthetic process"/>
    <property type="evidence" value="ECO:0007669"/>
    <property type="project" value="InterPro"/>
</dbReference>
<protein>
    <submittedName>
        <fullName evidence="4">Elongation factor P</fullName>
    </submittedName>
</protein>
<dbReference type="InterPro" id="IPR013185">
    <property type="entry name" value="Transl_elong_KOW-like"/>
</dbReference>
<dbReference type="EMBL" id="NVUK01000025">
    <property type="protein sequence ID" value="PCI76703.1"/>
    <property type="molecule type" value="Genomic_DNA"/>
</dbReference>
<dbReference type="PIRSF" id="PIRSF005901">
    <property type="entry name" value="EF-P"/>
    <property type="match status" value="1"/>
</dbReference>
<dbReference type="SUPFAM" id="SSF50104">
    <property type="entry name" value="Translation proteins SH3-like domain"/>
    <property type="match status" value="1"/>
</dbReference>
<evidence type="ECO:0000313" key="4">
    <source>
        <dbReference type="EMBL" id="PCI76703.1"/>
    </source>
</evidence>
<dbReference type="Proteomes" id="UP000218775">
    <property type="component" value="Unassembled WGS sequence"/>
</dbReference>
<dbReference type="GO" id="GO:0003746">
    <property type="term" value="F:translation elongation factor activity"/>
    <property type="evidence" value="ECO:0007669"/>
    <property type="project" value="UniProtKB-KW"/>
</dbReference>
<feature type="domain" description="Translation elongation factor P/YeiP central" evidence="3">
    <location>
        <begin position="69"/>
        <end position="123"/>
    </location>
</feature>
<dbReference type="SUPFAM" id="SSF50249">
    <property type="entry name" value="Nucleic acid-binding proteins"/>
    <property type="match status" value="2"/>
</dbReference>
<evidence type="ECO:0000256" key="1">
    <source>
        <dbReference type="ARBA" id="ARBA00009479"/>
    </source>
</evidence>
<dbReference type="InterPro" id="IPR001059">
    <property type="entry name" value="Transl_elong_P/YeiP_cen"/>
</dbReference>
<dbReference type="GO" id="GO:0005829">
    <property type="term" value="C:cytosol"/>
    <property type="evidence" value="ECO:0007669"/>
    <property type="project" value="UniProtKB-ARBA"/>
</dbReference>
<keyword evidence="4" id="KW-0251">Elongation factor</keyword>
<dbReference type="InterPro" id="IPR013852">
    <property type="entry name" value="Transl_elong_P/YeiP_CS"/>
</dbReference>
<evidence type="ECO:0000259" key="2">
    <source>
        <dbReference type="SMART" id="SM00841"/>
    </source>
</evidence>